<evidence type="ECO:0000256" key="1">
    <source>
        <dbReference type="SAM" id="MobiDB-lite"/>
    </source>
</evidence>
<dbReference type="GeneID" id="94334775"/>
<name>A0AAD9PN60_9APIC</name>
<dbReference type="EMBL" id="JALLKP010000001">
    <property type="protein sequence ID" value="KAK2197477.1"/>
    <property type="molecule type" value="Genomic_DNA"/>
</dbReference>
<evidence type="ECO:0000313" key="2">
    <source>
        <dbReference type="EMBL" id="KAK2197477.1"/>
    </source>
</evidence>
<feature type="region of interest" description="Disordered" evidence="1">
    <location>
        <begin position="1"/>
        <end position="42"/>
    </location>
</feature>
<dbReference type="RefSeq" id="XP_067804319.1">
    <property type="nucleotide sequence ID" value="XM_067945528.1"/>
</dbReference>
<proteinExistence type="predicted"/>
<feature type="compositionally biased region" description="Basic and acidic residues" evidence="1">
    <location>
        <begin position="1"/>
        <end position="19"/>
    </location>
</feature>
<accession>A0AAD9PN60</accession>
<comment type="caution">
    <text evidence="2">The sequence shown here is derived from an EMBL/GenBank/DDBJ whole genome shotgun (WGS) entry which is preliminary data.</text>
</comment>
<protein>
    <submittedName>
        <fullName evidence="2">Uncharacterized protein</fullName>
    </submittedName>
</protein>
<feature type="compositionally biased region" description="Polar residues" evidence="1">
    <location>
        <begin position="20"/>
        <end position="42"/>
    </location>
</feature>
<sequence>MLQEGFQRDPTAEPNDKSDWLSSIINKSNGESQNVPQGKSSAKLLNNKKVLTDYDVLYTNLSHLESLLNDTSFNVVDIDEDYWSKYKEYMKRYNRNRLLHKNKKKL</sequence>
<reference evidence="2" key="1">
    <citation type="journal article" date="2023" name="Nat. Microbiol.">
        <title>Babesia duncani multi-omics identifies virulence factors and drug targets.</title>
        <authorList>
            <person name="Singh P."/>
            <person name="Lonardi S."/>
            <person name="Liang Q."/>
            <person name="Vydyam P."/>
            <person name="Khabirova E."/>
            <person name="Fang T."/>
            <person name="Gihaz S."/>
            <person name="Thekkiniath J."/>
            <person name="Munshi M."/>
            <person name="Abel S."/>
            <person name="Ciampossin L."/>
            <person name="Batugedara G."/>
            <person name="Gupta M."/>
            <person name="Lu X.M."/>
            <person name="Lenz T."/>
            <person name="Chakravarty S."/>
            <person name="Cornillot E."/>
            <person name="Hu Y."/>
            <person name="Ma W."/>
            <person name="Gonzalez L.M."/>
            <person name="Sanchez S."/>
            <person name="Estrada K."/>
            <person name="Sanchez-Flores A."/>
            <person name="Montero E."/>
            <person name="Harb O.S."/>
            <person name="Le Roch K.G."/>
            <person name="Mamoun C.B."/>
        </authorList>
    </citation>
    <scope>NUCLEOTIDE SEQUENCE</scope>
    <source>
        <strain evidence="2">WA1</strain>
    </source>
</reference>
<organism evidence="2 3">
    <name type="scientific">Babesia duncani</name>
    <dbReference type="NCBI Taxonomy" id="323732"/>
    <lineage>
        <taxon>Eukaryota</taxon>
        <taxon>Sar</taxon>
        <taxon>Alveolata</taxon>
        <taxon>Apicomplexa</taxon>
        <taxon>Aconoidasida</taxon>
        <taxon>Piroplasmida</taxon>
        <taxon>Babesiidae</taxon>
        <taxon>Babesia</taxon>
    </lineage>
</organism>
<dbReference type="AlphaFoldDB" id="A0AAD9PN60"/>
<keyword evidence="3" id="KW-1185">Reference proteome</keyword>
<dbReference type="KEGG" id="bdw:94334775"/>
<evidence type="ECO:0000313" key="3">
    <source>
        <dbReference type="Proteomes" id="UP001214638"/>
    </source>
</evidence>
<dbReference type="Proteomes" id="UP001214638">
    <property type="component" value="Unassembled WGS sequence"/>
</dbReference>
<gene>
    <name evidence="2" type="ORF">BdWA1_000477</name>
</gene>